<dbReference type="InterPro" id="IPR024646">
    <property type="entry name" value="Angiomotin_C"/>
</dbReference>
<reference evidence="10 11" key="1">
    <citation type="submission" date="2025-04" db="UniProtKB">
        <authorList>
            <consortium name="RefSeq"/>
        </authorList>
    </citation>
    <scope>IDENTIFICATION</scope>
    <source>
        <tissue evidence="10 11">Sperm</tissue>
    </source>
</reference>
<feature type="compositionally biased region" description="Low complexity" evidence="7">
    <location>
        <begin position="174"/>
        <end position="230"/>
    </location>
</feature>
<feature type="compositionally biased region" description="Low complexity" evidence="7">
    <location>
        <begin position="772"/>
        <end position="795"/>
    </location>
</feature>
<evidence type="ECO:0000313" key="9">
    <source>
        <dbReference type="Proteomes" id="UP001318040"/>
    </source>
</evidence>
<feature type="compositionally biased region" description="Low complexity" evidence="7">
    <location>
        <begin position="48"/>
        <end position="61"/>
    </location>
</feature>
<dbReference type="GO" id="GO:0003365">
    <property type="term" value="P:establishment of cell polarity involved in ameboidal cell migration"/>
    <property type="evidence" value="ECO:0007669"/>
    <property type="project" value="TreeGrafter"/>
</dbReference>
<evidence type="ECO:0000256" key="7">
    <source>
        <dbReference type="SAM" id="MobiDB-lite"/>
    </source>
</evidence>
<gene>
    <name evidence="10 11" type="primary">LOC116954465</name>
</gene>
<dbReference type="KEGG" id="pmrn:116954465"/>
<evidence type="ECO:0000256" key="6">
    <source>
        <dbReference type="SAM" id="Coils"/>
    </source>
</evidence>
<keyword evidence="4" id="KW-0965">Cell junction</keyword>
<evidence type="ECO:0000313" key="10">
    <source>
        <dbReference type="RefSeq" id="XP_032830889.1"/>
    </source>
</evidence>
<dbReference type="GO" id="GO:0035329">
    <property type="term" value="P:hippo signaling"/>
    <property type="evidence" value="ECO:0007669"/>
    <property type="project" value="TreeGrafter"/>
</dbReference>
<evidence type="ECO:0000256" key="3">
    <source>
        <dbReference type="ARBA" id="ARBA00022553"/>
    </source>
</evidence>
<feature type="compositionally biased region" description="Basic and acidic residues" evidence="7">
    <location>
        <begin position="270"/>
        <end position="293"/>
    </location>
</feature>
<dbReference type="GO" id="GO:0030036">
    <property type="term" value="P:actin cytoskeleton organization"/>
    <property type="evidence" value="ECO:0007669"/>
    <property type="project" value="TreeGrafter"/>
</dbReference>
<dbReference type="RefSeq" id="XP_032830890.1">
    <property type="nucleotide sequence ID" value="XM_032974999.1"/>
</dbReference>
<dbReference type="GO" id="GO:0031410">
    <property type="term" value="C:cytoplasmic vesicle"/>
    <property type="evidence" value="ECO:0007669"/>
    <property type="project" value="TreeGrafter"/>
</dbReference>
<sequence>MKPCPPMEASDAGSCSPFIQRLIQEQLRHGDPNEARLLLALQQQAAKAAAASPSSSASSPADRQDPQGQEEDGETEPLPPSYAEAKALAMSRQANAAAAVAAAAGGGGGACLLVEDYQRALPEAELCASSRVWLANGAPSSSLCEDAAAAANGNLRSLGEVASFTQEIAYAQPHQQQQHLQHLQQQQQQQQHHLQHLQQQQHLQQHIQQQHFQQQQQRLQQQRQQQQQQRGTAVAKGRQGGLSRAASQLCSRQAVGWSRMTHRACYSDPSSRERWEEQGDVARGDGAPREARCPPRAPADTAWLRGADPPSQFTPQQARPLPTPASMPTLHQNFQAPPAQIPPQQQQPSLGLAEVRAQRLGEALAQENRLLRAQLEEQKDKMCRLEKLESEICRLSSAYHTMVESSNKREALEKSMRRKMEAEIKRLSELNRQLMGGEALTSDRCAAEFEGRVRDLEEALGMAREKNSRLQEELQRKVACEHRVETLQAALAQLQAAAGKRDVMEQRLRSHLEKEVQRLKLQQRPAPGADPTAATPSSPSAAQGAGAPGPAEDDLPRLRRALEEQESRLLQLQAESTRWEQRYLEERALRQFTTEAAATAATHRDTSSILWEDRASPVSDNSADFNAAQRRCAEMENRLRGLHSQLLERDAVIRVLHSRAGVCSEATGPGTARDLDSNPRPTSSPSSPSSPSAAATAHSQAQLNGTGGHEEPGAPSGRDDGMMGVTIGREASRDSGILIGQEPEWAGYCLADLSMERFNRERQEHCTRSELAPSAPSASSPSSSSPSSSPSPSSSLCPKMLIGREPSRDSGILIGDGDVDESEGRSQGVAAAMTSSSSSSSSSSLSSLQSRYRSNAGTQTDKGVAQDRPQARASDTVEILI</sequence>
<dbReference type="GO" id="GO:0005886">
    <property type="term" value="C:plasma membrane"/>
    <property type="evidence" value="ECO:0007669"/>
    <property type="project" value="TreeGrafter"/>
</dbReference>
<feature type="compositionally biased region" description="Low complexity" evidence="7">
    <location>
        <begin position="525"/>
        <end position="550"/>
    </location>
</feature>
<dbReference type="Proteomes" id="UP001318040">
    <property type="component" value="Chromosome 55"/>
</dbReference>
<feature type="compositionally biased region" description="Low complexity" evidence="7">
    <location>
        <begin position="835"/>
        <end position="850"/>
    </location>
</feature>
<evidence type="ECO:0000256" key="5">
    <source>
        <dbReference type="ARBA" id="ARBA00023054"/>
    </source>
</evidence>
<feature type="domain" description="Angiomotin C-terminal" evidence="8">
    <location>
        <begin position="483"/>
        <end position="662"/>
    </location>
</feature>
<accession>A0AAJ7U6Z5</accession>
<proteinExistence type="inferred from homology"/>
<feature type="compositionally biased region" description="Polar residues" evidence="7">
    <location>
        <begin position="851"/>
        <end position="861"/>
    </location>
</feature>
<feature type="coiled-coil region" evidence="6">
    <location>
        <begin position="555"/>
        <end position="582"/>
    </location>
</feature>
<dbReference type="Pfam" id="PF12240">
    <property type="entry name" value="Angiomotin_C"/>
    <property type="match status" value="1"/>
</dbReference>
<feature type="compositionally biased region" description="Low complexity" evidence="7">
    <location>
        <begin position="681"/>
        <end position="697"/>
    </location>
</feature>
<dbReference type="GO" id="GO:0030334">
    <property type="term" value="P:regulation of cell migration"/>
    <property type="evidence" value="ECO:0007669"/>
    <property type="project" value="TreeGrafter"/>
</dbReference>
<feature type="region of interest" description="Disordered" evidence="7">
    <location>
        <begin position="520"/>
        <end position="554"/>
    </location>
</feature>
<evidence type="ECO:0000313" key="11">
    <source>
        <dbReference type="RefSeq" id="XP_032830890.1"/>
    </source>
</evidence>
<feature type="region of interest" description="Disordered" evidence="7">
    <location>
        <begin position="263"/>
        <end position="323"/>
    </location>
</feature>
<feature type="region of interest" description="Disordered" evidence="7">
    <location>
        <begin position="761"/>
        <end position="881"/>
    </location>
</feature>
<evidence type="ECO:0000259" key="8">
    <source>
        <dbReference type="Pfam" id="PF12240"/>
    </source>
</evidence>
<keyword evidence="5 6" id="KW-0175">Coiled coil</keyword>
<evidence type="ECO:0000256" key="2">
    <source>
        <dbReference type="ARBA" id="ARBA00010300"/>
    </source>
</evidence>
<dbReference type="InterPro" id="IPR051747">
    <property type="entry name" value="Angiomotin-like"/>
</dbReference>
<dbReference type="PRINTS" id="PR01807">
    <property type="entry name" value="ANGIOMOTIN"/>
</dbReference>
<feature type="region of interest" description="Disordered" evidence="7">
    <location>
        <begin position="173"/>
        <end position="246"/>
    </location>
</feature>
<dbReference type="PANTHER" id="PTHR14826">
    <property type="entry name" value="ANGIOMOTIN"/>
    <property type="match status" value="1"/>
</dbReference>
<keyword evidence="9" id="KW-1185">Reference proteome</keyword>
<dbReference type="RefSeq" id="XP_032830889.1">
    <property type="nucleotide sequence ID" value="XM_032974998.1"/>
</dbReference>
<comment type="similarity">
    <text evidence="2">Belongs to the angiomotin family.</text>
</comment>
<dbReference type="GO" id="GO:0005923">
    <property type="term" value="C:bicellular tight junction"/>
    <property type="evidence" value="ECO:0007669"/>
    <property type="project" value="TreeGrafter"/>
</dbReference>
<dbReference type="GO" id="GO:0001525">
    <property type="term" value="P:angiogenesis"/>
    <property type="evidence" value="ECO:0007669"/>
    <property type="project" value="TreeGrafter"/>
</dbReference>
<name>A0AAJ7U6Z5_PETMA</name>
<dbReference type="PANTHER" id="PTHR14826:SF14">
    <property type="entry name" value="ANGIOMOTIN_C DOMAIN-CONTAINING PROTEIN"/>
    <property type="match status" value="1"/>
</dbReference>
<feature type="region of interest" description="Disordered" evidence="7">
    <location>
        <begin position="663"/>
        <end position="724"/>
    </location>
</feature>
<protein>
    <submittedName>
        <fullName evidence="10 11">Angiomotin-like</fullName>
    </submittedName>
</protein>
<comment type="subcellular location">
    <subcellularLocation>
        <location evidence="1">Cell junction</location>
    </subcellularLocation>
</comment>
<dbReference type="AlphaFoldDB" id="A0AAJ7U6Z5"/>
<keyword evidence="3" id="KW-0597">Phosphoprotein</keyword>
<evidence type="ECO:0000256" key="4">
    <source>
        <dbReference type="ARBA" id="ARBA00022949"/>
    </source>
</evidence>
<evidence type="ECO:0000256" key="1">
    <source>
        <dbReference type="ARBA" id="ARBA00004282"/>
    </source>
</evidence>
<feature type="compositionally biased region" description="Basic and acidic residues" evidence="7">
    <location>
        <begin position="708"/>
        <end position="721"/>
    </location>
</feature>
<dbReference type="InterPro" id="IPR009114">
    <property type="entry name" value="Angiomotin"/>
</dbReference>
<feature type="coiled-coil region" evidence="6">
    <location>
        <begin position="361"/>
        <end position="507"/>
    </location>
</feature>
<organism evidence="9 10">
    <name type="scientific">Petromyzon marinus</name>
    <name type="common">Sea lamprey</name>
    <dbReference type="NCBI Taxonomy" id="7757"/>
    <lineage>
        <taxon>Eukaryota</taxon>
        <taxon>Metazoa</taxon>
        <taxon>Chordata</taxon>
        <taxon>Craniata</taxon>
        <taxon>Vertebrata</taxon>
        <taxon>Cyclostomata</taxon>
        <taxon>Hyperoartia</taxon>
        <taxon>Petromyzontiformes</taxon>
        <taxon>Petromyzontidae</taxon>
        <taxon>Petromyzon</taxon>
    </lineage>
</organism>
<feature type="region of interest" description="Disordered" evidence="7">
    <location>
        <begin position="48"/>
        <end position="79"/>
    </location>
</feature>